<feature type="region of interest" description="Disordered" evidence="1">
    <location>
        <begin position="1"/>
        <end position="34"/>
    </location>
</feature>
<gene>
    <name evidence="2" type="ORF">PoB_005144800</name>
</gene>
<keyword evidence="3" id="KW-1185">Reference proteome</keyword>
<evidence type="ECO:0000313" key="2">
    <source>
        <dbReference type="EMBL" id="GFO24943.1"/>
    </source>
</evidence>
<dbReference type="Proteomes" id="UP000735302">
    <property type="component" value="Unassembled WGS sequence"/>
</dbReference>
<evidence type="ECO:0000256" key="1">
    <source>
        <dbReference type="SAM" id="MobiDB-lite"/>
    </source>
</evidence>
<dbReference type="AlphaFoldDB" id="A0AAV4C1T7"/>
<dbReference type="EMBL" id="BLXT01005681">
    <property type="protein sequence ID" value="GFO24943.1"/>
    <property type="molecule type" value="Genomic_DNA"/>
</dbReference>
<evidence type="ECO:0000313" key="3">
    <source>
        <dbReference type="Proteomes" id="UP000735302"/>
    </source>
</evidence>
<comment type="caution">
    <text evidence="2">The sequence shown here is derived from an EMBL/GenBank/DDBJ whole genome shotgun (WGS) entry which is preliminary data.</text>
</comment>
<accession>A0AAV4C1T7</accession>
<proteinExistence type="predicted"/>
<sequence length="70" mass="7901">MNNDRGVDNEDWNNDTLDLELGSDPNSEAQSDMGGHSIVFYSENVKINIRNSPGIYRLNDYKIGMPQDLP</sequence>
<reference evidence="2 3" key="1">
    <citation type="journal article" date="2021" name="Elife">
        <title>Chloroplast acquisition without the gene transfer in kleptoplastic sea slugs, Plakobranchus ocellatus.</title>
        <authorList>
            <person name="Maeda T."/>
            <person name="Takahashi S."/>
            <person name="Yoshida T."/>
            <person name="Shimamura S."/>
            <person name="Takaki Y."/>
            <person name="Nagai Y."/>
            <person name="Toyoda A."/>
            <person name="Suzuki Y."/>
            <person name="Arimoto A."/>
            <person name="Ishii H."/>
            <person name="Satoh N."/>
            <person name="Nishiyama T."/>
            <person name="Hasebe M."/>
            <person name="Maruyama T."/>
            <person name="Minagawa J."/>
            <person name="Obokata J."/>
            <person name="Shigenobu S."/>
        </authorList>
    </citation>
    <scope>NUCLEOTIDE SEQUENCE [LARGE SCALE GENOMIC DNA]</scope>
</reference>
<protein>
    <submittedName>
        <fullName evidence="2">Uncharacterized protein</fullName>
    </submittedName>
</protein>
<name>A0AAV4C1T7_9GAST</name>
<organism evidence="2 3">
    <name type="scientific">Plakobranchus ocellatus</name>
    <dbReference type="NCBI Taxonomy" id="259542"/>
    <lineage>
        <taxon>Eukaryota</taxon>
        <taxon>Metazoa</taxon>
        <taxon>Spiralia</taxon>
        <taxon>Lophotrochozoa</taxon>
        <taxon>Mollusca</taxon>
        <taxon>Gastropoda</taxon>
        <taxon>Heterobranchia</taxon>
        <taxon>Euthyneura</taxon>
        <taxon>Panpulmonata</taxon>
        <taxon>Sacoglossa</taxon>
        <taxon>Placobranchoidea</taxon>
        <taxon>Plakobranchidae</taxon>
        <taxon>Plakobranchus</taxon>
    </lineage>
</organism>